<evidence type="ECO:0000313" key="5">
    <source>
        <dbReference type="Proteomes" id="UP000006753"/>
    </source>
</evidence>
<evidence type="ECO:0000313" key="4">
    <source>
        <dbReference type="EMBL" id="EKD18800.1"/>
    </source>
</evidence>
<organism evidence="4 5">
    <name type="scientific">Marssonina brunnea f. sp. multigermtubi (strain MB_m1)</name>
    <name type="common">Marssonina leaf spot fungus</name>
    <dbReference type="NCBI Taxonomy" id="1072389"/>
    <lineage>
        <taxon>Eukaryota</taxon>
        <taxon>Fungi</taxon>
        <taxon>Dikarya</taxon>
        <taxon>Ascomycota</taxon>
        <taxon>Pezizomycotina</taxon>
        <taxon>Leotiomycetes</taxon>
        <taxon>Helotiales</taxon>
        <taxon>Drepanopezizaceae</taxon>
        <taxon>Drepanopeziza</taxon>
    </lineage>
</organism>
<dbReference type="AlphaFoldDB" id="K1WM78"/>
<dbReference type="PANTHER" id="PTHR10730">
    <property type="entry name" value="PROCOLLAGEN-LYSINE,2-OXOGLUTARATE 5-DIOXYGENASE/GLYCOSYLTRANSFERASE 25 FAMILY MEMBER"/>
    <property type="match status" value="1"/>
</dbReference>
<keyword evidence="2" id="KW-0328">Glycosyltransferase</keyword>
<dbReference type="HOGENOM" id="CLU_032992_1_1_1"/>
<dbReference type="OMA" id="MVYSTRR"/>
<evidence type="ECO:0008006" key="6">
    <source>
        <dbReference type="Google" id="ProtNLM"/>
    </source>
</evidence>
<dbReference type="GeneID" id="18758977"/>
<dbReference type="CDD" id="cd06532">
    <property type="entry name" value="Glyco_transf_25"/>
    <property type="match status" value="1"/>
</dbReference>
<evidence type="ECO:0000256" key="3">
    <source>
        <dbReference type="ARBA" id="ARBA00022679"/>
    </source>
</evidence>
<proteinExistence type="inferred from homology"/>
<dbReference type="GO" id="GO:0016740">
    <property type="term" value="F:transferase activity"/>
    <property type="evidence" value="ECO:0007669"/>
    <property type="project" value="UniProtKB-KW"/>
</dbReference>
<evidence type="ECO:0000256" key="1">
    <source>
        <dbReference type="ARBA" id="ARBA00006721"/>
    </source>
</evidence>
<keyword evidence="5" id="KW-1185">Reference proteome</keyword>
<dbReference type="InterPro" id="IPR002654">
    <property type="entry name" value="Glyco_trans_25"/>
</dbReference>
<protein>
    <recommendedName>
        <fullName evidence="6">Glycosyltransferase family 25 protein</fullName>
    </recommendedName>
</protein>
<dbReference type="InParanoid" id="K1WM78"/>
<accession>K1WM78</accession>
<dbReference type="PANTHER" id="PTHR10730:SF53">
    <property type="entry name" value="GLYCOSYLTRANSFERASE 25 FAMILY MEMBER"/>
    <property type="match status" value="1"/>
</dbReference>
<dbReference type="eggNOG" id="ENOG502T7MW">
    <property type="taxonomic scope" value="Eukaryota"/>
</dbReference>
<dbReference type="Proteomes" id="UP000006753">
    <property type="component" value="Unassembled WGS sequence"/>
</dbReference>
<keyword evidence="3" id="KW-0808">Transferase</keyword>
<sequence>MLQQRTLTFAVGILVGLFVLFIVYSKPYSLSDYPSHVISSYTKTTSSDPGSSFDPVTNATLGFERVFAIGLAERSDKRDALALISSLTGFKIEWVDGVRGESVVDKALPYGVNRTQLWETNLGSWRGHMNAIRKIVEEGISTALIMEDDMDWDVRLKDQLQLIAAGTSSLQSSSNPSSTYPYGDDWDILWLGHCGEVFPETLPEYATMDAANPDIVYLSKKYTIHDDPTVPPPAHTAGFQNYTAHPSTRWVHVTGGPICSFAYALSLEGARKVLYDLSVDHLVGPFDNALAGLCRWGRDPGRLGMRCFTVTPPVFMHHRAKGYVNGDSDIQVVGGGGLGNLREMGTTENMVWSARLNTRAMIMGDEMKSQWED</sequence>
<dbReference type="KEGG" id="mbe:MBM_03042"/>
<comment type="similarity">
    <text evidence="1">Belongs to the glycosyltransferase 25 family.</text>
</comment>
<dbReference type="OrthoDB" id="47375at2759"/>
<dbReference type="RefSeq" id="XP_007290931.1">
    <property type="nucleotide sequence ID" value="XM_007290869.1"/>
</dbReference>
<dbReference type="EMBL" id="JH921432">
    <property type="protein sequence ID" value="EKD18800.1"/>
    <property type="molecule type" value="Genomic_DNA"/>
</dbReference>
<gene>
    <name evidence="4" type="ORF">MBM_03042</name>
</gene>
<dbReference type="InterPro" id="IPR050757">
    <property type="entry name" value="Collagen_mod_GT25"/>
</dbReference>
<name>K1WM78_MARBU</name>
<evidence type="ECO:0000256" key="2">
    <source>
        <dbReference type="ARBA" id="ARBA00022676"/>
    </source>
</evidence>
<reference evidence="4 5" key="1">
    <citation type="journal article" date="2012" name="BMC Genomics">
        <title>Sequencing the genome of Marssonina brunnea reveals fungus-poplar co-evolution.</title>
        <authorList>
            <person name="Zhu S."/>
            <person name="Cao Y.-Z."/>
            <person name="Jiang C."/>
            <person name="Tan B.-Y."/>
            <person name="Wang Z."/>
            <person name="Feng S."/>
            <person name="Zhang L."/>
            <person name="Su X.-H."/>
            <person name="Brejova B."/>
            <person name="Vinar T."/>
            <person name="Xu M."/>
            <person name="Wang M.-X."/>
            <person name="Zhang S.-G."/>
            <person name="Huang M.-R."/>
            <person name="Wu R."/>
            <person name="Zhou Y."/>
        </authorList>
    </citation>
    <scope>NUCLEOTIDE SEQUENCE [LARGE SCALE GENOMIC DNA]</scope>
    <source>
        <strain evidence="4 5">MB_m1</strain>
    </source>
</reference>